<evidence type="ECO:0000313" key="3">
    <source>
        <dbReference type="EMBL" id="QHU02426.1"/>
    </source>
</evidence>
<evidence type="ECO:0000256" key="1">
    <source>
        <dbReference type="SAM" id="Coils"/>
    </source>
</evidence>
<name>A0A6C0JCH5_9ZZZZ</name>
<evidence type="ECO:0000256" key="2">
    <source>
        <dbReference type="SAM" id="Phobius"/>
    </source>
</evidence>
<organism evidence="3">
    <name type="scientific">viral metagenome</name>
    <dbReference type="NCBI Taxonomy" id="1070528"/>
    <lineage>
        <taxon>unclassified sequences</taxon>
        <taxon>metagenomes</taxon>
        <taxon>organismal metagenomes</taxon>
    </lineage>
</organism>
<feature type="transmembrane region" description="Helical" evidence="2">
    <location>
        <begin position="164"/>
        <end position="180"/>
    </location>
</feature>
<keyword evidence="2" id="KW-1133">Transmembrane helix</keyword>
<feature type="coiled-coil region" evidence="1">
    <location>
        <begin position="117"/>
        <end position="144"/>
    </location>
</feature>
<feature type="transmembrane region" description="Helical" evidence="2">
    <location>
        <begin position="186"/>
        <end position="204"/>
    </location>
</feature>
<dbReference type="EMBL" id="MN740357">
    <property type="protein sequence ID" value="QHU02426.1"/>
    <property type="molecule type" value="Genomic_DNA"/>
</dbReference>
<sequence length="303" mass="33865">MVAGTNNPTNTDGVSISGDQRAQFAQKHPVLLGEKHQVTVKNLKDLQDVEKYMFNNLQSLNKSSPDSIQESEMIKKRLDELSTTRMALFKQLKTMYKDQQRQTSYSRGNLADQLTMTQVVSNELDNAKKELIALEQERLNKKRLVELGEYEYDRYRSHKNIMKVIVYGALAILLFVILMGQPWFPAYIGVISICLIIGLVLITIGGRMLNNFSRTNLFWNKFDWSGVPGGGSLNKGGNKKAFAWGSLFSDTCKNIETSVTGARNSLLNINEEASGTVNIDVANVINTVSPSQPPGSESFQNVF</sequence>
<keyword evidence="2" id="KW-0472">Membrane</keyword>
<protein>
    <submittedName>
        <fullName evidence="3">Uncharacterized protein</fullName>
    </submittedName>
</protein>
<accession>A0A6C0JCH5</accession>
<dbReference type="AlphaFoldDB" id="A0A6C0JCH5"/>
<keyword evidence="2" id="KW-0812">Transmembrane</keyword>
<keyword evidence="1" id="KW-0175">Coiled coil</keyword>
<reference evidence="3" key="1">
    <citation type="journal article" date="2020" name="Nature">
        <title>Giant virus diversity and host interactions through global metagenomics.</title>
        <authorList>
            <person name="Schulz F."/>
            <person name="Roux S."/>
            <person name="Paez-Espino D."/>
            <person name="Jungbluth S."/>
            <person name="Walsh D.A."/>
            <person name="Denef V.J."/>
            <person name="McMahon K.D."/>
            <person name="Konstantinidis K.T."/>
            <person name="Eloe-Fadrosh E.A."/>
            <person name="Kyrpides N.C."/>
            <person name="Woyke T."/>
        </authorList>
    </citation>
    <scope>NUCLEOTIDE SEQUENCE</scope>
    <source>
        <strain evidence="3">GVMAG-M-3300025880-75</strain>
    </source>
</reference>
<proteinExistence type="predicted"/>